<evidence type="ECO:0000313" key="4">
    <source>
        <dbReference type="EMBL" id="PRX60370.1"/>
    </source>
</evidence>
<dbReference type="RefSeq" id="WP_106247101.1">
    <property type="nucleotide sequence ID" value="NZ_PVNG01000017.1"/>
</dbReference>
<dbReference type="PROSITE" id="PS50043">
    <property type="entry name" value="HTH_LUXR_2"/>
    <property type="match status" value="1"/>
</dbReference>
<proteinExistence type="predicted"/>
<reference evidence="4 5" key="1">
    <citation type="submission" date="2018-03" db="EMBL/GenBank/DDBJ databases">
        <title>Genomic Encyclopedia of Type Strains, Phase III (KMG-III): the genomes of soil and plant-associated and newly described type strains.</title>
        <authorList>
            <person name="Whitman W."/>
        </authorList>
    </citation>
    <scope>NUCLEOTIDE SEQUENCE [LARGE SCALE GENOMIC DNA]</scope>
    <source>
        <strain evidence="4 5">CGMCC 4.7104</strain>
    </source>
</reference>
<evidence type="ECO:0000259" key="3">
    <source>
        <dbReference type="PROSITE" id="PS50043"/>
    </source>
</evidence>
<organism evidence="4 5">
    <name type="scientific">Nonomuraea fuscirosea</name>
    <dbReference type="NCBI Taxonomy" id="1291556"/>
    <lineage>
        <taxon>Bacteria</taxon>
        <taxon>Bacillati</taxon>
        <taxon>Actinomycetota</taxon>
        <taxon>Actinomycetes</taxon>
        <taxon>Streptosporangiales</taxon>
        <taxon>Streptosporangiaceae</taxon>
        <taxon>Nonomuraea</taxon>
    </lineage>
</organism>
<evidence type="ECO:0000313" key="5">
    <source>
        <dbReference type="Proteomes" id="UP000238312"/>
    </source>
</evidence>
<gene>
    <name evidence="4" type="ORF">B0I32_117137</name>
</gene>
<accession>A0A2T0MQD5</accession>
<dbReference type="GO" id="GO:0004016">
    <property type="term" value="F:adenylate cyclase activity"/>
    <property type="evidence" value="ECO:0007669"/>
    <property type="project" value="TreeGrafter"/>
</dbReference>
<dbReference type="OrthoDB" id="4500249at2"/>
<dbReference type="Gene3D" id="1.10.10.10">
    <property type="entry name" value="Winged helix-like DNA-binding domain superfamily/Winged helix DNA-binding domain"/>
    <property type="match status" value="1"/>
</dbReference>
<dbReference type="PROSITE" id="PS00622">
    <property type="entry name" value="HTH_LUXR_1"/>
    <property type="match status" value="1"/>
</dbReference>
<dbReference type="Pfam" id="PF00196">
    <property type="entry name" value="GerE"/>
    <property type="match status" value="1"/>
</dbReference>
<dbReference type="InterPro" id="IPR016032">
    <property type="entry name" value="Sig_transdc_resp-reg_C-effctor"/>
</dbReference>
<keyword evidence="5" id="KW-1185">Reference proteome</keyword>
<dbReference type="InterPro" id="IPR000792">
    <property type="entry name" value="Tscrpt_reg_LuxR_C"/>
</dbReference>
<dbReference type="GO" id="GO:0006355">
    <property type="term" value="P:regulation of DNA-templated transcription"/>
    <property type="evidence" value="ECO:0007669"/>
    <property type="project" value="InterPro"/>
</dbReference>
<dbReference type="Pfam" id="PF13191">
    <property type="entry name" value="AAA_16"/>
    <property type="match status" value="1"/>
</dbReference>
<evidence type="ECO:0000256" key="1">
    <source>
        <dbReference type="ARBA" id="ARBA00022741"/>
    </source>
</evidence>
<dbReference type="GO" id="GO:0005524">
    <property type="term" value="F:ATP binding"/>
    <property type="evidence" value="ECO:0007669"/>
    <property type="project" value="UniProtKB-KW"/>
</dbReference>
<dbReference type="SUPFAM" id="SSF52540">
    <property type="entry name" value="P-loop containing nucleoside triphosphate hydrolases"/>
    <property type="match status" value="1"/>
</dbReference>
<dbReference type="InterPro" id="IPR036388">
    <property type="entry name" value="WH-like_DNA-bd_sf"/>
</dbReference>
<dbReference type="SUPFAM" id="SSF46894">
    <property type="entry name" value="C-terminal effector domain of the bipartite response regulators"/>
    <property type="match status" value="1"/>
</dbReference>
<dbReference type="InterPro" id="IPR027417">
    <property type="entry name" value="P-loop_NTPase"/>
</dbReference>
<dbReference type="InterPro" id="IPR041664">
    <property type="entry name" value="AAA_16"/>
</dbReference>
<protein>
    <submittedName>
        <fullName evidence="4">AAA ATPase-like protein</fullName>
    </submittedName>
</protein>
<feature type="domain" description="HTH luxR-type" evidence="3">
    <location>
        <begin position="666"/>
        <end position="731"/>
    </location>
</feature>
<comment type="caution">
    <text evidence="4">The sequence shown here is derived from an EMBL/GenBank/DDBJ whole genome shotgun (WGS) entry which is preliminary data.</text>
</comment>
<dbReference type="SMART" id="SM00421">
    <property type="entry name" value="HTH_LUXR"/>
    <property type="match status" value="1"/>
</dbReference>
<name>A0A2T0MQD5_9ACTN</name>
<sequence>MSTNPVGSATKLFLDGRVDADLAAVLDGTATGVRVIEVSGEAGVGKTRLLGEITGYARDHGWTVVSNISGTAPRDLPFGAFADALDDILAFCGDGLVAGFSYEHVRWLAGTFPALATAAPGADPREFKELYHAFHAVRGLLGALCLEVGGNGLVVIIDDAHRTDDASLELLRQLAGRPPSAGLMLVVAHRPRQADRMLRELLAAGDAAGVVRRIEPAPLEEREALALLPGSLNEFRRRGIVRAAGGNPGTLEALVLAGAAPYPDEEPARELPVAVMSRYFRDIRALSPLGTLVAQALAVTGDPFRMDLLRAVAELSEPEVWAALDELVGDDVLRAEGTLLSFRFRDPFLRGAAYRSAGAGWRIGGHSRAAAVLQADGAPPTVLAPHLVHTIAAGDEAGARILLDAARACVWSRPARTVAWARAALQSLEPAAEAPAGLLLVLGEALVMTGSYADGVTYLGAACAHGDRAAGVWAEAVEWQARGLRLLGRHAEATGRLRAALNGLSADADDHRLRLRMELLAAELDRDGAPDRAREAAAPRPAPPSDPALGAHLLALLAAADVRQGVTGGMETRVDQAARQADSLSDDEIVRHLELLRWLGGAELSLMRYQAARGHLERGLALSERCGLLFLTASFSAQLNDLLSRQADGPEPDPGSSLRDPGDIAVVNQLRQLSGRELEIAMLVSDGRTNQQIARALDLSHKTVETYLARIFKKLGVCSRAQVAALIGRYGHTGDQLHKVS</sequence>
<dbReference type="Proteomes" id="UP000238312">
    <property type="component" value="Unassembled WGS sequence"/>
</dbReference>
<dbReference type="PANTHER" id="PTHR16305:SF35">
    <property type="entry name" value="TRANSCRIPTIONAL ACTIVATOR DOMAIN"/>
    <property type="match status" value="1"/>
</dbReference>
<dbReference type="PANTHER" id="PTHR16305">
    <property type="entry name" value="TESTICULAR SOLUBLE ADENYLYL CYCLASE"/>
    <property type="match status" value="1"/>
</dbReference>
<dbReference type="GO" id="GO:0005737">
    <property type="term" value="C:cytoplasm"/>
    <property type="evidence" value="ECO:0007669"/>
    <property type="project" value="TreeGrafter"/>
</dbReference>
<dbReference type="CDD" id="cd06170">
    <property type="entry name" value="LuxR_C_like"/>
    <property type="match status" value="1"/>
</dbReference>
<dbReference type="EMBL" id="PVNG01000017">
    <property type="protein sequence ID" value="PRX60370.1"/>
    <property type="molecule type" value="Genomic_DNA"/>
</dbReference>
<evidence type="ECO:0000256" key="2">
    <source>
        <dbReference type="ARBA" id="ARBA00022840"/>
    </source>
</evidence>
<dbReference type="GO" id="GO:0003677">
    <property type="term" value="F:DNA binding"/>
    <property type="evidence" value="ECO:0007669"/>
    <property type="project" value="InterPro"/>
</dbReference>
<keyword evidence="1" id="KW-0547">Nucleotide-binding</keyword>
<dbReference type="PRINTS" id="PR00038">
    <property type="entry name" value="HTHLUXR"/>
</dbReference>
<keyword evidence="2" id="KW-0067">ATP-binding</keyword>
<dbReference type="AlphaFoldDB" id="A0A2T0MQD5"/>